<evidence type="ECO:0000256" key="3">
    <source>
        <dbReference type="PROSITE-ProRule" id="PRU00221"/>
    </source>
</evidence>
<organism evidence="4 5">
    <name type="scientific">Clydaea vesicula</name>
    <dbReference type="NCBI Taxonomy" id="447962"/>
    <lineage>
        <taxon>Eukaryota</taxon>
        <taxon>Fungi</taxon>
        <taxon>Fungi incertae sedis</taxon>
        <taxon>Chytridiomycota</taxon>
        <taxon>Chytridiomycota incertae sedis</taxon>
        <taxon>Chytridiomycetes</taxon>
        <taxon>Lobulomycetales</taxon>
        <taxon>Lobulomycetaceae</taxon>
        <taxon>Clydaea</taxon>
    </lineage>
</organism>
<dbReference type="PANTHER" id="PTHR19848">
    <property type="entry name" value="WD40 REPEAT PROTEIN"/>
    <property type="match status" value="1"/>
</dbReference>
<evidence type="ECO:0000313" key="4">
    <source>
        <dbReference type="EMBL" id="KAJ3226776.1"/>
    </source>
</evidence>
<dbReference type="Gene3D" id="2.130.10.10">
    <property type="entry name" value="YVTN repeat-like/Quinoprotein amine dehydrogenase"/>
    <property type="match status" value="2"/>
</dbReference>
<evidence type="ECO:0000256" key="2">
    <source>
        <dbReference type="ARBA" id="ARBA00022737"/>
    </source>
</evidence>
<dbReference type="InterPro" id="IPR015943">
    <property type="entry name" value="WD40/YVTN_repeat-like_dom_sf"/>
</dbReference>
<proteinExistence type="predicted"/>
<gene>
    <name evidence="4" type="ORF">HK099_004194</name>
</gene>
<name>A0AAD5Y3J4_9FUNG</name>
<dbReference type="EMBL" id="JADGJW010000029">
    <property type="protein sequence ID" value="KAJ3226776.1"/>
    <property type="molecule type" value="Genomic_DNA"/>
</dbReference>
<dbReference type="InterPro" id="IPR036322">
    <property type="entry name" value="WD40_repeat_dom_sf"/>
</dbReference>
<feature type="repeat" description="WD" evidence="3">
    <location>
        <begin position="270"/>
        <end position="312"/>
    </location>
</feature>
<sequence>MSDVASMNTTTSSFALLAPKKFTLSESTKRFSRVTSNKLNKLYETKKKTAFFLKVFVNSKSNLSLRLSTSSATTLRDVTSSENFISDTSEGSINASCDEIFLPLLKMNNFAFNECITAKIFGFLSPITLLTLNLVSSNFRRFLLKIQNVLYKKFFFDESNVNFTKLDPKELEFLINKFNYYYDSGQRDLRNLETGKYELTSYKIAEERDSITSLQVNINSVIMGSRRHKLYSIEIPHSTPFLDQPFGKIDITNTGISMFPLVPTIDFKSEDGHGFPILCLDYSTNGENILVTGDQKGVICMWNLITGKLLDKKVAHLKGVSSVLVSDDNKVISTGFDKKILIFDIKRKEEIKFSEIASNDKNYTESNSRSKCDLNENKSKRIFRLMKKANLNEKISNPNSTKKSFVKSKKTPEPLEAKNEYRLVFEKELVGYKSDIVIAILIDKKRYLATASLDQTIKIWDIFTNKLLMFLSGHKDIITNLKVTLKKNDKDYCSDVSNYDSNIKNYYLFSASLDKTILQYDLENGSIKNTFISNSNSKGWLKSLAIYDKFLCFGGLSGALEITSSLGLGKF</sequence>
<evidence type="ECO:0008006" key="6">
    <source>
        <dbReference type="Google" id="ProtNLM"/>
    </source>
</evidence>
<dbReference type="InterPro" id="IPR019775">
    <property type="entry name" value="WD40_repeat_CS"/>
</dbReference>
<comment type="caution">
    <text evidence="4">The sequence shown here is derived from an EMBL/GenBank/DDBJ whole genome shotgun (WGS) entry which is preliminary data.</text>
</comment>
<accession>A0AAD5Y3J4</accession>
<dbReference type="InterPro" id="IPR001680">
    <property type="entry name" value="WD40_rpt"/>
</dbReference>
<evidence type="ECO:0000313" key="5">
    <source>
        <dbReference type="Proteomes" id="UP001211065"/>
    </source>
</evidence>
<dbReference type="PROSITE" id="PS50082">
    <property type="entry name" value="WD_REPEATS_2"/>
    <property type="match status" value="2"/>
</dbReference>
<dbReference type="AlphaFoldDB" id="A0AAD5Y3J4"/>
<evidence type="ECO:0000256" key="1">
    <source>
        <dbReference type="ARBA" id="ARBA00022574"/>
    </source>
</evidence>
<dbReference type="Pfam" id="PF00400">
    <property type="entry name" value="WD40"/>
    <property type="match status" value="3"/>
</dbReference>
<dbReference type="SMART" id="SM00320">
    <property type="entry name" value="WD40"/>
    <property type="match status" value="4"/>
</dbReference>
<dbReference type="PANTHER" id="PTHR19848:SF8">
    <property type="entry name" value="F-BOX AND WD REPEAT DOMAIN CONTAINING 7"/>
    <property type="match status" value="1"/>
</dbReference>
<dbReference type="SUPFAM" id="SSF50978">
    <property type="entry name" value="WD40 repeat-like"/>
    <property type="match status" value="1"/>
</dbReference>
<feature type="repeat" description="WD" evidence="3">
    <location>
        <begin position="429"/>
        <end position="470"/>
    </location>
</feature>
<keyword evidence="1 3" id="KW-0853">WD repeat</keyword>
<protein>
    <recommendedName>
        <fullName evidence="6">WD40 repeat-like protein</fullName>
    </recommendedName>
</protein>
<dbReference type="Proteomes" id="UP001211065">
    <property type="component" value="Unassembled WGS sequence"/>
</dbReference>
<keyword evidence="2" id="KW-0677">Repeat</keyword>
<dbReference type="PROSITE" id="PS00678">
    <property type="entry name" value="WD_REPEATS_1"/>
    <property type="match status" value="1"/>
</dbReference>
<reference evidence="4" key="1">
    <citation type="submission" date="2020-05" db="EMBL/GenBank/DDBJ databases">
        <title>Phylogenomic resolution of chytrid fungi.</title>
        <authorList>
            <person name="Stajich J.E."/>
            <person name="Amses K."/>
            <person name="Simmons R."/>
            <person name="Seto K."/>
            <person name="Myers J."/>
            <person name="Bonds A."/>
            <person name="Quandt C.A."/>
            <person name="Barry K."/>
            <person name="Liu P."/>
            <person name="Grigoriev I."/>
            <person name="Longcore J.E."/>
            <person name="James T.Y."/>
        </authorList>
    </citation>
    <scope>NUCLEOTIDE SEQUENCE</scope>
    <source>
        <strain evidence="4">JEL0476</strain>
    </source>
</reference>
<keyword evidence="5" id="KW-1185">Reference proteome</keyword>